<evidence type="ECO:0000313" key="2">
    <source>
        <dbReference type="EMBL" id="CDL89985.1"/>
    </source>
</evidence>
<comment type="caution">
    <text evidence="2">The sequence shown here is derived from an EMBL/GenBank/DDBJ whole genome shotgun (WGS) entry which is preliminary data.</text>
</comment>
<organism evidence="2 3">
    <name type="scientific">Clostridium tyrobutyricum DIVETGP</name>
    <dbReference type="NCBI Taxonomy" id="1408889"/>
    <lineage>
        <taxon>Bacteria</taxon>
        <taxon>Bacillati</taxon>
        <taxon>Bacillota</taxon>
        <taxon>Clostridia</taxon>
        <taxon>Eubacteriales</taxon>
        <taxon>Clostridiaceae</taxon>
        <taxon>Clostridium</taxon>
    </lineage>
</organism>
<dbReference type="NCBIfam" id="TIGR02532">
    <property type="entry name" value="IV_pilin_GFxxxE"/>
    <property type="match status" value="1"/>
</dbReference>
<evidence type="ECO:0000313" key="3">
    <source>
        <dbReference type="Proteomes" id="UP000019482"/>
    </source>
</evidence>
<evidence type="ECO:0000256" key="1">
    <source>
        <dbReference type="SAM" id="Phobius"/>
    </source>
</evidence>
<keyword evidence="1" id="KW-1133">Transmembrane helix</keyword>
<protein>
    <submittedName>
        <fullName evidence="2">Conserved protein</fullName>
    </submittedName>
</protein>
<keyword evidence="1" id="KW-0472">Membrane</keyword>
<proteinExistence type="predicted"/>
<dbReference type="InterPro" id="IPR012902">
    <property type="entry name" value="N_methyl_site"/>
</dbReference>
<keyword evidence="3" id="KW-1185">Reference proteome</keyword>
<gene>
    <name evidence="2" type="ORF">CTDIVETGP_0055</name>
</gene>
<name>W6N2G4_CLOTY</name>
<keyword evidence="1" id="KW-0812">Transmembrane</keyword>
<dbReference type="AlphaFoldDB" id="W6N2G4"/>
<accession>W6N2G4</accession>
<dbReference type="Pfam" id="PF07963">
    <property type="entry name" value="N_methyl"/>
    <property type="match status" value="1"/>
</dbReference>
<dbReference type="Proteomes" id="UP000019482">
    <property type="component" value="Unassembled WGS sequence"/>
</dbReference>
<dbReference type="EMBL" id="CBXI010000003">
    <property type="protein sequence ID" value="CDL89985.1"/>
    <property type="molecule type" value="Genomic_DNA"/>
</dbReference>
<feature type="transmembrane region" description="Helical" evidence="1">
    <location>
        <begin position="12"/>
        <end position="33"/>
    </location>
</feature>
<reference evidence="2 3" key="1">
    <citation type="journal article" date="2015" name="Genome Announc.">
        <title>Draft Genome Sequence of Clostridium tyrobutyricum Strain DIVETGP, Isolated from Cow's Milk for Grana Padano Production.</title>
        <authorList>
            <person name="Soggiu A."/>
            <person name="Piras C."/>
            <person name="Gaiarsa S."/>
            <person name="Sassera D."/>
            <person name="Roncada P."/>
            <person name="Bendixen E."/>
            <person name="Brasca M."/>
            <person name="Bonizzi L."/>
        </authorList>
    </citation>
    <scope>NUCLEOTIDE SEQUENCE [LARGE SCALE GENOMIC DNA]</scope>
    <source>
        <strain evidence="2 3">DIVETGP</strain>
    </source>
</reference>
<sequence length="155" mass="18389">MKGNAKKGFTVIEILITISIISIITTVEITAILKYMKLNRMEISSSREKFYIDEAFMIIENQIDSAKYIEIKDNMIALNRYDNRGWDYIKNKNSTLVLSYGYNNYYTNNRILKHISDFKITQMENVCYMQIKTEKGNVYKKCFGIERKKLRKDLY</sequence>